<dbReference type="Pfam" id="PF16344">
    <property type="entry name" value="FecR_C"/>
    <property type="match status" value="1"/>
</dbReference>
<sequence>MEEKEKRISKEEGSGYGLTADNDSCRLADGDSCGLADGDSSEPTDSNSCEPADSNSCEPTDSDSCGLATDDRTPFSENAETRRLQNAFGEALGDLPLPDEVREEWSTFLQRQAQQKRKLYLRICLSGGVAAAIALLLLLWSPWHITDKDSILQNIEIFTALHAPEQITTIEENGRIIVSTPPATTTRLTLEDGSHVLLSANSRLEYPKEFSSQGSRTVNLTGEARFEVTKDAHRPFIVSTDKMQTQVLGTVFDVNAYPGNAPAVTLYQGRVKVGKAASPIEKEIVPGQCATLTTSGDIRLAKATRTEKEGWTKDEFYYDNTEMITVLQNIGTWYNISVICHSADLLHKRVHFRFSRNVPIKTLLNVLNDLGIAHFQYKDKQIVVE</sequence>
<dbReference type="Pfam" id="PF04773">
    <property type="entry name" value="FecR"/>
    <property type="match status" value="1"/>
</dbReference>
<organism evidence="5 6">
    <name type="scientific">Bacteroides thetaiotaomicron</name>
    <dbReference type="NCBI Taxonomy" id="818"/>
    <lineage>
        <taxon>Bacteria</taxon>
        <taxon>Pseudomonadati</taxon>
        <taxon>Bacteroidota</taxon>
        <taxon>Bacteroidia</taxon>
        <taxon>Bacteroidales</taxon>
        <taxon>Bacteroidaceae</taxon>
        <taxon>Bacteroides</taxon>
    </lineage>
</organism>
<evidence type="ECO:0000313" key="5">
    <source>
        <dbReference type="EMBL" id="KAB4479335.1"/>
    </source>
</evidence>
<dbReference type="InterPro" id="IPR012373">
    <property type="entry name" value="Ferrdict_sens_TM"/>
</dbReference>
<feature type="transmembrane region" description="Helical" evidence="2">
    <location>
        <begin position="119"/>
        <end position="143"/>
    </location>
</feature>
<dbReference type="Proteomes" id="UP000488521">
    <property type="component" value="Unassembled WGS sequence"/>
</dbReference>
<dbReference type="Gene3D" id="3.55.50.30">
    <property type="match status" value="1"/>
</dbReference>
<dbReference type="GO" id="GO:0016989">
    <property type="term" value="F:sigma factor antagonist activity"/>
    <property type="evidence" value="ECO:0007669"/>
    <property type="project" value="TreeGrafter"/>
</dbReference>
<dbReference type="InterPro" id="IPR006860">
    <property type="entry name" value="FecR"/>
</dbReference>
<evidence type="ECO:0000256" key="2">
    <source>
        <dbReference type="SAM" id="Phobius"/>
    </source>
</evidence>
<protein>
    <submittedName>
        <fullName evidence="5">DUF4974 domain-containing protein</fullName>
    </submittedName>
</protein>
<dbReference type="EMBL" id="WCRS01000001">
    <property type="protein sequence ID" value="KAB4479335.1"/>
    <property type="molecule type" value="Genomic_DNA"/>
</dbReference>
<feature type="domain" description="FecR protein" evidence="3">
    <location>
        <begin position="178"/>
        <end position="272"/>
    </location>
</feature>
<keyword evidence="2" id="KW-0472">Membrane</keyword>
<evidence type="ECO:0000259" key="4">
    <source>
        <dbReference type="Pfam" id="PF16344"/>
    </source>
</evidence>
<gene>
    <name evidence="5" type="ORF">GAN59_02110</name>
</gene>
<keyword evidence="2" id="KW-1133">Transmembrane helix</keyword>
<feature type="domain" description="Protein FecR C-terminal" evidence="4">
    <location>
        <begin position="315"/>
        <end position="384"/>
    </location>
</feature>
<evidence type="ECO:0000256" key="1">
    <source>
        <dbReference type="SAM" id="MobiDB-lite"/>
    </source>
</evidence>
<dbReference type="PANTHER" id="PTHR30273:SF2">
    <property type="entry name" value="PROTEIN FECR"/>
    <property type="match status" value="1"/>
</dbReference>
<reference evidence="5 6" key="1">
    <citation type="journal article" date="2019" name="Nat. Med.">
        <title>A library of human gut bacterial isolates paired with longitudinal multiomics data enables mechanistic microbiome research.</title>
        <authorList>
            <person name="Poyet M."/>
            <person name="Groussin M."/>
            <person name="Gibbons S.M."/>
            <person name="Avila-Pacheco J."/>
            <person name="Jiang X."/>
            <person name="Kearney S.M."/>
            <person name="Perrotta A.R."/>
            <person name="Berdy B."/>
            <person name="Zhao S."/>
            <person name="Lieberman T.D."/>
            <person name="Swanson P.K."/>
            <person name="Smith M."/>
            <person name="Roesemann S."/>
            <person name="Alexander J.E."/>
            <person name="Rich S.A."/>
            <person name="Livny J."/>
            <person name="Vlamakis H."/>
            <person name="Clish C."/>
            <person name="Bullock K."/>
            <person name="Deik A."/>
            <person name="Scott J."/>
            <person name="Pierce K.A."/>
            <person name="Xavier R.J."/>
            <person name="Alm E.J."/>
        </authorList>
    </citation>
    <scope>NUCLEOTIDE SEQUENCE [LARGE SCALE GENOMIC DNA]</scope>
    <source>
        <strain evidence="5 6">BIOML-A156</strain>
    </source>
</reference>
<evidence type="ECO:0000259" key="3">
    <source>
        <dbReference type="Pfam" id="PF04773"/>
    </source>
</evidence>
<comment type="caution">
    <text evidence="5">The sequence shown here is derived from an EMBL/GenBank/DDBJ whole genome shotgun (WGS) entry which is preliminary data.</text>
</comment>
<name>A0A6I0SEK4_BACT4</name>
<feature type="region of interest" description="Disordered" evidence="1">
    <location>
        <begin position="1"/>
        <end position="73"/>
    </location>
</feature>
<dbReference type="PANTHER" id="PTHR30273">
    <property type="entry name" value="PERIPLASMIC SIGNAL SENSOR AND SIGMA FACTOR ACTIVATOR FECR-RELATED"/>
    <property type="match status" value="1"/>
</dbReference>
<proteinExistence type="predicted"/>
<accession>A0A6I0SEK4</accession>
<dbReference type="Gene3D" id="2.60.120.1440">
    <property type="match status" value="1"/>
</dbReference>
<dbReference type="InterPro" id="IPR032508">
    <property type="entry name" value="FecR_C"/>
</dbReference>
<dbReference type="AlphaFoldDB" id="A0A6I0SEK4"/>
<feature type="compositionally biased region" description="Basic and acidic residues" evidence="1">
    <location>
        <begin position="1"/>
        <end position="13"/>
    </location>
</feature>
<evidence type="ECO:0000313" key="6">
    <source>
        <dbReference type="Proteomes" id="UP000488521"/>
    </source>
</evidence>
<feature type="compositionally biased region" description="Polar residues" evidence="1">
    <location>
        <begin position="41"/>
        <end position="63"/>
    </location>
</feature>
<dbReference type="RefSeq" id="WP_373252544.1">
    <property type="nucleotide sequence ID" value="NZ_CAXTFL010000045.1"/>
</dbReference>
<keyword evidence="2" id="KW-0812">Transmembrane</keyword>